<dbReference type="GO" id="GO:0016747">
    <property type="term" value="F:acyltransferase activity, transferring groups other than amino-acyl groups"/>
    <property type="evidence" value="ECO:0007669"/>
    <property type="project" value="InterPro"/>
</dbReference>
<dbReference type="PROSITE" id="PS51186">
    <property type="entry name" value="GNAT"/>
    <property type="match status" value="1"/>
</dbReference>
<reference evidence="2 3" key="1">
    <citation type="submission" date="2014-11" db="EMBL/GenBank/DDBJ databases">
        <title>Genome sequence and analysis of novel Kurthia sp.</title>
        <authorList>
            <person name="Lawson J.N."/>
            <person name="Gonzalez J.E."/>
            <person name="Rinauldi L."/>
            <person name="Xuan Z."/>
            <person name="Firman A."/>
            <person name="Shaddox L."/>
            <person name="Trudeau A."/>
            <person name="Shah S."/>
            <person name="Reiman D."/>
        </authorList>
    </citation>
    <scope>NUCLEOTIDE SEQUENCE [LARGE SCALE GENOMIC DNA]</scope>
    <source>
        <strain evidence="2 3">3B1D</strain>
    </source>
</reference>
<dbReference type="Proteomes" id="UP000288623">
    <property type="component" value="Unassembled WGS sequence"/>
</dbReference>
<evidence type="ECO:0000259" key="1">
    <source>
        <dbReference type="PROSITE" id="PS51186"/>
    </source>
</evidence>
<organism evidence="2 3">
    <name type="scientific">Candidatus Kurthia intestinigallinarum</name>
    <dbReference type="NCBI Taxonomy" id="1562256"/>
    <lineage>
        <taxon>Bacteria</taxon>
        <taxon>Bacillati</taxon>
        <taxon>Bacillota</taxon>
        <taxon>Bacilli</taxon>
        <taxon>Bacillales</taxon>
        <taxon>Caryophanaceae</taxon>
        <taxon>Kurthia</taxon>
    </lineage>
</organism>
<accession>A0A433RUP2</accession>
<dbReference type="Gene3D" id="3.40.630.30">
    <property type="match status" value="1"/>
</dbReference>
<evidence type="ECO:0000313" key="3">
    <source>
        <dbReference type="Proteomes" id="UP000288623"/>
    </source>
</evidence>
<dbReference type="InterPro" id="IPR016181">
    <property type="entry name" value="Acyl_CoA_acyltransferase"/>
</dbReference>
<dbReference type="PANTHER" id="PTHR43259">
    <property type="entry name" value="SPT10P"/>
    <property type="match status" value="1"/>
</dbReference>
<proteinExistence type="predicted"/>
<dbReference type="Pfam" id="PF00583">
    <property type="entry name" value="Acetyltransf_1"/>
    <property type="match status" value="1"/>
</dbReference>
<comment type="caution">
    <text evidence="2">The sequence shown here is derived from an EMBL/GenBank/DDBJ whole genome shotgun (WGS) entry which is preliminary data.</text>
</comment>
<dbReference type="InterPro" id="IPR052829">
    <property type="entry name" value="N-acetyltransferase_domain"/>
</dbReference>
<sequence length="166" mass="19513">MKNTYLELIVDMKRLIPMTEADYDVYIEDKIKRYAHTLEENTFEVINDSAFLRAQQAISGYLPHGFNTKNHEFYHIIENGKVAGYVWLKVVNENKSAFLYEIYLNEDIRSKGLGKEMMTELESLLISREILFFKLHVFGSNEQAIRLYHHLGFQIAGINMYKHLSQ</sequence>
<name>A0A433RUP2_9BACL</name>
<keyword evidence="3" id="KW-1185">Reference proteome</keyword>
<protein>
    <recommendedName>
        <fullName evidence="1">N-acetyltransferase domain-containing protein</fullName>
    </recommendedName>
</protein>
<gene>
    <name evidence="2" type="ORF">QI30_08035</name>
</gene>
<dbReference type="PANTHER" id="PTHR43259:SF1">
    <property type="entry name" value="N-ACETYLTRANSFERASE DOMAIN-CONTAINING PROTEIN"/>
    <property type="match status" value="1"/>
</dbReference>
<feature type="domain" description="N-acetyltransferase" evidence="1">
    <location>
        <begin position="29"/>
        <end position="166"/>
    </location>
</feature>
<evidence type="ECO:0000313" key="2">
    <source>
        <dbReference type="EMBL" id="RUS57007.1"/>
    </source>
</evidence>
<dbReference type="CDD" id="cd04301">
    <property type="entry name" value="NAT_SF"/>
    <property type="match status" value="1"/>
</dbReference>
<dbReference type="SUPFAM" id="SSF55729">
    <property type="entry name" value="Acyl-CoA N-acyltransferases (Nat)"/>
    <property type="match status" value="1"/>
</dbReference>
<dbReference type="EMBL" id="JTFC01000029">
    <property type="protein sequence ID" value="RUS57007.1"/>
    <property type="molecule type" value="Genomic_DNA"/>
</dbReference>
<dbReference type="InterPro" id="IPR000182">
    <property type="entry name" value="GNAT_dom"/>
</dbReference>
<dbReference type="AlphaFoldDB" id="A0A433RUP2"/>